<dbReference type="InterPro" id="IPR013830">
    <property type="entry name" value="SGNH_hydro"/>
</dbReference>
<organism evidence="3 4">
    <name type="scientific">Jiella sonneratiae</name>
    <dbReference type="NCBI Taxonomy" id="2816856"/>
    <lineage>
        <taxon>Bacteria</taxon>
        <taxon>Pseudomonadati</taxon>
        <taxon>Pseudomonadota</taxon>
        <taxon>Alphaproteobacteria</taxon>
        <taxon>Hyphomicrobiales</taxon>
        <taxon>Aurantimonadaceae</taxon>
        <taxon>Jiella</taxon>
    </lineage>
</organism>
<sequence length="247" mass="25747">MQRFQPPRGRWTAILTALSWSLVPWLLVALAAPAIAQAAAAGSKDDPIEIVAFGDSLTQGYGVAPGKAFPERLQAALRADGLNVSVDNAGVSGDTTTGGLSRLNWSVPASADLVIVELGANDALRGISPEITRNNLDAILKRLTERGQKVVFAGMLAPPNMGEDYAGAFNAIYPALAKKYPVTFYPFFLEGVAAQPGLNQADGMHPNEEGVDKIVAAMKPMIETALGAKAAGETQSKDAGTNGTASN</sequence>
<dbReference type="Pfam" id="PF13472">
    <property type="entry name" value="Lipase_GDSL_2"/>
    <property type="match status" value="1"/>
</dbReference>
<dbReference type="Gene3D" id="3.40.50.1110">
    <property type="entry name" value="SGNH hydrolase"/>
    <property type="match status" value="1"/>
</dbReference>
<dbReference type="SUPFAM" id="SSF52266">
    <property type="entry name" value="SGNH hydrolase"/>
    <property type="match status" value="1"/>
</dbReference>
<proteinExistence type="predicted"/>
<dbReference type="PANTHER" id="PTHR30383">
    <property type="entry name" value="THIOESTERASE 1/PROTEASE 1/LYSOPHOSPHOLIPASE L1"/>
    <property type="match status" value="1"/>
</dbReference>
<comment type="caution">
    <text evidence="3">The sequence shown here is derived from an EMBL/GenBank/DDBJ whole genome shotgun (WGS) entry which is preliminary data.</text>
</comment>
<feature type="region of interest" description="Disordered" evidence="1">
    <location>
        <begin position="227"/>
        <end position="247"/>
    </location>
</feature>
<dbReference type="InterPro" id="IPR051532">
    <property type="entry name" value="Ester_Hydrolysis_Enzymes"/>
</dbReference>
<accession>A0ABS3J6Z9</accession>
<dbReference type="PANTHER" id="PTHR30383:SF24">
    <property type="entry name" value="THIOESTERASE 1_PROTEASE 1_LYSOPHOSPHOLIPASE L1"/>
    <property type="match status" value="1"/>
</dbReference>
<dbReference type="CDD" id="cd01822">
    <property type="entry name" value="Lysophospholipase_L1_like"/>
    <property type="match status" value="1"/>
</dbReference>
<dbReference type="RefSeq" id="WP_207351586.1">
    <property type="nucleotide sequence ID" value="NZ_JAFMPY010000016.1"/>
</dbReference>
<evidence type="ECO:0000256" key="1">
    <source>
        <dbReference type="SAM" id="MobiDB-lite"/>
    </source>
</evidence>
<name>A0ABS3J6Z9_9HYPH</name>
<evidence type="ECO:0000313" key="3">
    <source>
        <dbReference type="EMBL" id="MBO0904945.1"/>
    </source>
</evidence>
<feature type="compositionally biased region" description="Polar residues" evidence="1">
    <location>
        <begin position="233"/>
        <end position="247"/>
    </location>
</feature>
<reference evidence="3 4" key="1">
    <citation type="submission" date="2021-03" db="EMBL/GenBank/DDBJ databases">
        <title>Whole genome sequence of Jiella sp. MQZ13P-4.</title>
        <authorList>
            <person name="Tuo L."/>
        </authorList>
    </citation>
    <scope>NUCLEOTIDE SEQUENCE [LARGE SCALE GENOMIC DNA]</scope>
    <source>
        <strain evidence="3 4">MQZ13P-4</strain>
    </source>
</reference>
<dbReference type="InterPro" id="IPR036514">
    <property type="entry name" value="SGNH_hydro_sf"/>
</dbReference>
<keyword evidence="4" id="KW-1185">Reference proteome</keyword>
<feature type="domain" description="SGNH hydrolase-type esterase" evidence="2">
    <location>
        <begin position="52"/>
        <end position="210"/>
    </location>
</feature>
<gene>
    <name evidence="3" type="ORF">J1C47_14965</name>
</gene>
<protein>
    <submittedName>
        <fullName evidence="3">Arylesterase</fullName>
    </submittedName>
</protein>
<dbReference type="EMBL" id="JAFMPY010000016">
    <property type="protein sequence ID" value="MBO0904945.1"/>
    <property type="molecule type" value="Genomic_DNA"/>
</dbReference>
<evidence type="ECO:0000313" key="4">
    <source>
        <dbReference type="Proteomes" id="UP000664288"/>
    </source>
</evidence>
<evidence type="ECO:0000259" key="2">
    <source>
        <dbReference type="Pfam" id="PF13472"/>
    </source>
</evidence>
<dbReference type="Proteomes" id="UP000664288">
    <property type="component" value="Unassembled WGS sequence"/>
</dbReference>